<proteinExistence type="inferred from homology"/>
<feature type="domain" description="3-hydroxyacyl-CoA dehydrogenase NAD binding" evidence="7">
    <location>
        <begin position="6"/>
        <end position="182"/>
    </location>
</feature>
<sequence>MEKTIIAVVGGGIMGNGIAEVFATAGHLVYLYDVSPELREKALDDLADRLQRKRIRGKLVESVSDIMQRVRTVNTLDELSSAELVIEAVVERIDVKQDIFSKLDRICSPTAILATNTSSLSITEIASVVQHPERVVGMHFFNPAPVMRLVEVVSGRFTDSAVVEKIVQIATAVGKLPIRVTDTPGFVVNRVARPFYLEALRIAGAQVASVQAIDHIIKAAGFKMGPFELQDLIGIDVNYAVTVSVYESYFQEPRFRPHGLQRSMVQSKKLGKKTGGGYYTYDR</sequence>
<evidence type="ECO:0000256" key="1">
    <source>
        <dbReference type="ARBA" id="ARBA00005086"/>
    </source>
</evidence>
<dbReference type="Pfam" id="PF02737">
    <property type="entry name" value="3HCDH_N"/>
    <property type="match status" value="1"/>
</dbReference>
<evidence type="ECO:0000313" key="9">
    <source>
        <dbReference type="Proteomes" id="UP000245380"/>
    </source>
</evidence>
<evidence type="ECO:0000259" key="6">
    <source>
        <dbReference type="Pfam" id="PF00725"/>
    </source>
</evidence>
<dbReference type="PIRSF" id="PIRSF000105">
    <property type="entry name" value="HCDH"/>
    <property type="match status" value="1"/>
</dbReference>
<dbReference type="FunFam" id="3.40.50.720:FF:000009">
    <property type="entry name" value="Fatty oxidation complex, alpha subunit"/>
    <property type="match status" value="1"/>
</dbReference>
<dbReference type="AlphaFoldDB" id="A0A2U3D768"/>
<dbReference type="SUPFAM" id="SSF48179">
    <property type="entry name" value="6-phosphogluconate dehydrogenase C-terminal domain-like"/>
    <property type="match status" value="1"/>
</dbReference>
<dbReference type="SUPFAM" id="SSF51735">
    <property type="entry name" value="NAD(P)-binding Rossmann-fold domains"/>
    <property type="match status" value="1"/>
</dbReference>
<dbReference type="Gene3D" id="3.40.50.720">
    <property type="entry name" value="NAD(P)-binding Rossmann-like Domain"/>
    <property type="match status" value="1"/>
</dbReference>
<dbReference type="InterPro" id="IPR006176">
    <property type="entry name" value="3-OHacyl-CoA_DH_NAD-bd"/>
</dbReference>
<keyword evidence="3" id="KW-0560">Oxidoreductase</keyword>
<feature type="binding site" evidence="5">
    <location>
        <position position="273"/>
    </location>
    <ligand>
        <name>NAD(+)</name>
        <dbReference type="ChEBI" id="CHEBI:57540"/>
    </ligand>
</feature>
<dbReference type="Pfam" id="PF00725">
    <property type="entry name" value="3HCDH"/>
    <property type="match status" value="1"/>
</dbReference>
<evidence type="ECO:0000259" key="7">
    <source>
        <dbReference type="Pfam" id="PF02737"/>
    </source>
</evidence>
<accession>A0A2U3D768</accession>
<reference evidence="8 9" key="1">
    <citation type="submission" date="2016-11" db="EMBL/GenBank/DDBJ databases">
        <title>Comparative genomics of Acidibacillus ferroxidans species.</title>
        <authorList>
            <person name="Oliveira G."/>
            <person name="Nunes G."/>
            <person name="Oliveira R."/>
            <person name="Araujo F."/>
            <person name="Salim A."/>
            <person name="Scholte L."/>
            <person name="Morais D."/>
            <person name="Nancucheo I."/>
            <person name="Johnson D.B."/>
            <person name="Grail B."/>
            <person name="Bittencourt J."/>
            <person name="Valadares R."/>
        </authorList>
    </citation>
    <scope>NUCLEOTIDE SEQUENCE [LARGE SCALE GENOMIC DNA]</scope>
    <source>
        <strain evidence="8 9">Y002</strain>
    </source>
</reference>
<feature type="binding site" evidence="5">
    <location>
        <position position="142"/>
    </location>
    <ligand>
        <name>NAD(+)</name>
        <dbReference type="ChEBI" id="CHEBI:57540"/>
    </ligand>
</feature>
<comment type="caution">
    <text evidence="8">The sequence shown here is derived from an EMBL/GenBank/DDBJ whole genome shotgun (WGS) entry which is preliminary data.</text>
</comment>
<dbReference type="InterPro" id="IPR022694">
    <property type="entry name" value="3-OHacyl-CoA_DH"/>
</dbReference>
<feature type="binding site" evidence="5">
    <location>
        <position position="96"/>
    </location>
    <ligand>
        <name>NAD(+)</name>
        <dbReference type="ChEBI" id="CHEBI:57540"/>
    </ligand>
</feature>
<feature type="binding site" evidence="5">
    <location>
        <position position="118"/>
    </location>
    <ligand>
        <name>NAD(+)</name>
        <dbReference type="ChEBI" id="CHEBI:57540"/>
    </ligand>
</feature>
<name>A0A2U3D768_SULT2</name>
<evidence type="ECO:0000256" key="3">
    <source>
        <dbReference type="ARBA" id="ARBA00023002"/>
    </source>
</evidence>
<dbReference type="EMBL" id="MPDK01000018">
    <property type="protein sequence ID" value="PWI57117.1"/>
    <property type="molecule type" value="Genomic_DNA"/>
</dbReference>
<feature type="domain" description="3-hydroxyacyl-CoA dehydrogenase C-terminal" evidence="6">
    <location>
        <begin position="185"/>
        <end position="281"/>
    </location>
</feature>
<feature type="binding site" evidence="5">
    <location>
        <position position="33"/>
    </location>
    <ligand>
        <name>NAD(+)</name>
        <dbReference type="ChEBI" id="CHEBI:57540"/>
    </ligand>
</feature>
<evidence type="ECO:0000256" key="2">
    <source>
        <dbReference type="ARBA" id="ARBA00009463"/>
    </source>
</evidence>
<feature type="binding site" evidence="5">
    <location>
        <begin position="10"/>
        <end position="15"/>
    </location>
    <ligand>
        <name>NAD(+)</name>
        <dbReference type="ChEBI" id="CHEBI:57540"/>
    </ligand>
</feature>
<keyword evidence="9" id="KW-1185">Reference proteome</keyword>
<dbReference type="PANTHER" id="PTHR48075:SF5">
    <property type="entry name" value="3-HYDROXYBUTYRYL-COA DEHYDROGENASE"/>
    <property type="match status" value="1"/>
</dbReference>
<protein>
    <submittedName>
        <fullName evidence="8">3-hydroxybutyryl-CoA dehydrogenase</fullName>
    </submittedName>
</protein>
<dbReference type="InterPro" id="IPR008927">
    <property type="entry name" value="6-PGluconate_DH-like_C_sf"/>
</dbReference>
<dbReference type="InterPro" id="IPR006108">
    <property type="entry name" value="3HC_DH_C"/>
</dbReference>
<evidence type="ECO:0000256" key="4">
    <source>
        <dbReference type="PIRSR" id="PIRSR000105-1"/>
    </source>
</evidence>
<evidence type="ECO:0000313" key="8">
    <source>
        <dbReference type="EMBL" id="PWI57117.1"/>
    </source>
</evidence>
<keyword evidence="5" id="KW-0520">NAD</keyword>
<dbReference type="Proteomes" id="UP000245380">
    <property type="component" value="Unassembled WGS sequence"/>
</dbReference>
<evidence type="ECO:0000256" key="5">
    <source>
        <dbReference type="PIRSR" id="PIRSR000105-2"/>
    </source>
</evidence>
<dbReference type="GO" id="GO:0008691">
    <property type="term" value="F:3-hydroxybutyryl-CoA dehydrogenase activity"/>
    <property type="evidence" value="ECO:0007669"/>
    <property type="project" value="TreeGrafter"/>
</dbReference>
<organism evidence="8 9">
    <name type="scientific">Sulfoacidibacillus thermotolerans</name>
    <name type="common">Acidibacillus sulfuroxidans</name>
    <dbReference type="NCBI Taxonomy" id="1765684"/>
    <lineage>
        <taxon>Bacteria</taxon>
        <taxon>Bacillati</taxon>
        <taxon>Bacillota</taxon>
        <taxon>Bacilli</taxon>
        <taxon>Bacillales</taxon>
        <taxon>Alicyclobacillaceae</taxon>
        <taxon>Sulfoacidibacillus</taxon>
    </lineage>
</organism>
<feature type="binding site" evidence="5">
    <location>
        <position position="91"/>
    </location>
    <ligand>
        <name>NAD(+)</name>
        <dbReference type="ChEBI" id="CHEBI:57540"/>
    </ligand>
</feature>
<comment type="similarity">
    <text evidence="2">Belongs to the 3-hydroxyacyl-CoA dehydrogenase family.</text>
</comment>
<comment type="pathway">
    <text evidence="1">Lipid metabolism; butanoate metabolism.</text>
</comment>
<gene>
    <name evidence="8" type="ORF">BM613_10190</name>
</gene>
<dbReference type="InterPro" id="IPR036291">
    <property type="entry name" value="NAD(P)-bd_dom_sf"/>
</dbReference>
<dbReference type="PANTHER" id="PTHR48075">
    <property type="entry name" value="3-HYDROXYACYL-COA DEHYDROGENASE FAMILY PROTEIN"/>
    <property type="match status" value="1"/>
</dbReference>
<dbReference type="GO" id="GO:0070403">
    <property type="term" value="F:NAD+ binding"/>
    <property type="evidence" value="ECO:0007669"/>
    <property type="project" value="InterPro"/>
</dbReference>
<dbReference type="GO" id="GO:0006635">
    <property type="term" value="P:fatty acid beta-oxidation"/>
    <property type="evidence" value="ECO:0007669"/>
    <property type="project" value="TreeGrafter"/>
</dbReference>
<feature type="site" description="Important for catalytic activity" evidence="4">
    <location>
        <position position="139"/>
    </location>
</feature>
<dbReference type="RefSeq" id="WP_245926351.1">
    <property type="nucleotide sequence ID" value="NZ_MPDK01000018.1"/>
</dbReference>
<dbReference type="Gene3D" id="1.10.1040.50">
    <property type="match status" value="1"/>
</dbReference>